<dbReference type="EMBL" id="HBUF01035837">
    <property type="protein sequence ID" value="CAG6616464.1"/>
    <property type="molecule type" value="Transcribed_RNA"/>
</dbReference>
<name>A0A8D8PWC7_9HEMI</name>
<accession>A0A8D8PWC7</accession>
<organism evidence="2">
    <name type="scientific">Cacopsylla melanoneura</name>
    <dbReference type="NCBI Taxonomy" id="428564"/>
    <lineage>
        <taxon>Eukaryota</taxon>
        <taxon>Metazoa</taxon>
        <taxon>Ecdysozoa</taxon>
        <taxon>Arthropoda</taxon>
        <taxon>Hexapoda</taxon>
        <taxon>Insecta</taxon>
        <taxon>Pterygota</taxon>
        <taxon>Neoptera</taxon>
        <taxon>Paraneoptera</taxon>
        <taxon>Hemiptera</taxon>
        <taxon>Sternorrhyncha</taxon>
        <taxon>Psylloidea</taxon>
        <taxon>Psyllidae</taxon>
        <taxon>Psyllinae</taxon>
        <taxon>Cacopsylla</taxon>
    </lineage>
</organism>
<reference evidence="2" key="1">
    <citation type="submission" date="2021-05" db="EMBL/GenBank/DDBJ databases">
        <authorList>
            <person name="Alioto T."/>
            <person name="Alioto T."/>
            <person name="Gomez Garrido J."/>
        </authorList>
    </citation>
    <scope>NUCLEOTIDE SEQUENCE</scope>
</reference>
<keyword evidence="1" id="KW-0472">Membrane</keyword>
<sequence length="118" mass="14220">MRDAIHYLCGSELRETKCSLVFYSFSFLATLYFNMIIINSLPKLTHYLRAIGNSLMEHVRYFWRGLGRYSLYAFHFQYQGPIPTLPYIWVDPSWFSRYPPFCYFSKISEFFLFCFLPN</sequence>
<evidence type="ECO:0000313" key="2">
    <source>
        <dbReference type="EMBL" id="CAG6616464.1"/>
    </source>
</evidence>
<proteinExistence type="predicted"/>
<evidence type="ECO:0000256" key="1">
    <source>
        <dbReference type="SAM" id="Phobius"/>
    </source>
</evidence>
<feature type="transmembrane region" description="Helical" evidence="1">
    <location>
        <begin position="20"/>
        <end position="41"/>
    </location>
</feature>
<protein>
    <submittedName>
        <fullName evidence="2">Uncharacterized protein</fullName>
    </submittedName>
</protein>
<dbReference type="AlphaFoldDB" id="A0A8D8PWC7"/>
<keyword evidence="1" id="KW-1133">Transmembrane helix</keyword>
<keyword evidence="1" id="KW-0812">Transmembrane</keyword>